<evidence type="ECO:0000313" key="1">
    <source>
        <dbReference type="EMBL" id="CAI3990333.1"/>
    </source>
</evidence>
<keyword evidence="3" id="KW-1185">Reference proteome</keyword>
<dbReference type="EMBL" id="CAMXCT030001462">
    <property type="protein sequence ID" value="CAL4777645.1"/>
    <property type="molecule type" value="Genomic_DNA"/>
</dbReference>
<proteinExistence type="predicted"/>
<dbReference type="Proteomes" id="UP001152797">
    <property type="component" value="Unassembled WGS sequence"/>
</dbReference>
<name>A0A9P1FVS1_9DINO</name>
<protein>
    <submittedName>
        <fullName evidence="1">Uncharacterized protein</fullName>
    </submittedName>
</protein>
<dbReference type="AlphaFoldDB" id="A0A9P1FVS1"/>
<evidence type="ECO:0000313" key="2">
    <source>
        <dbReference type="EMBL" id="CAL4777645.1"/>
    </source>
</evidence>
<comment type="caution">
    <text evidence="1">The sequence shown here is derived from an EMBL/GenBank/DDBJ whole genome shotgun (WGS) entry which is preliminary data.</text>
</comment>
<gene>
    <name evidence="1" type="ORF">C1SCF055_LOCUS17329</name>
</gene>
<reference evidence="1" key="1">
    <citation type="submission" date="2022-10" db="EMBL/GenBank/DDBJ databases">
        <authorList>
            <person name="Chen Y."/>
            <person name="Dougan E. K."/>
            <person name="Chan C."/>
            <person name="Rhodes N."/>
            <person name="Thang M."/>
        </authorList>
    </citation>
    <scope>NUCLEOTIDE SEQUENCE</scope>
</reference>
<dbReference type="EMBL" id="CAMXCT020001462">
    <property type="protein sequence ID" value="CAL1143708.1"/>
    <property type="molecule type" value="Genomic_DNA"/>
</dbReference>
<reference evidence="2 3" key="2">
    <citation type="submission" date="2024-05" db="EMBL/GenBank/DDBJ databases">
        <authorList>
            <person name="Chen Y."/>
            <person name="Shah S."/>
            <person name="Dougan E. K."/>
            <person name="Thang M."/>
            <person name="Chan C."/>
        </authorList>
    </citation>
    <scope>NUCLEOTIDE SEQUENCE [LARGE SCALE GENOMIC DNA]</scope>
</reference>
<dbReference type="EMBL" id="CAMXCT010001462">
    <property type="protein sequence ID" value="CAI3990333.1"/>
    <property type="molecule type" value="Genomic_DNA"/>
</dbReference>
<organism evidence="1">
    <name type="scientific">Cladocopium goreaui</name>
    <dbReference type="NCBI Taxonomy" id="2562237"/>
    <lineage>
        <taxon>Eukaryota</taxon>
        <taxon>Sar</taxon>
        <taxon>Alveolata</taxon>
        <taxon>Dinophyceae</taxon>
        <taxon>Suessiales</taxon>
        <taxon>Symbiodiniaceae</taxon>
        <taxon>Cladocopium</taxon>
    </lineage>
</organism>
<sequence>MFLRNEATQADPSLVWSPPFPWRSRAPVCFKTVRSAVLRMIRPKRTLSILPLLPRHQAGRGQDLQGLGTEMNLETNMGMMAVNSDELRLTEPFQFFNSSQAPPGSCLTFALVTGLCRLYRRPVQRQLHSNVLS</sequence>
<accession>A0A9P1FVS1</accession>
<evidence type="ECO:0000313" key="3">
    <source>
        <dbReference type="Proteomes" id="UP001152797"/>
    </source>
</evidence>